<evidence type="ECO:0000259" key="4">
    <source>
        <dbReference type="Pfam" id="PF25954"/>
    </source>
</evidence>
<dbReference type="KEGG" id="caa:Caka_2049"/>
<protein>
    <submittedName>
        <fullName evidence="6">Secretion protein HlyD family protein</fullName>
    </submittedName>
</protein>
<sequence length="250" mass="27734">MDFPKTRSRQRCGLLLAAALLPLSLHADSKWLEGMSQPIQRITVSSPVEEIVQKVMVDEGDQVKAGQVLAELLSTQERLEVQRLDALIVKAESDYQAIANLVKEEIESKEKLTEAETALKSLKLEREIALAQLEERIIRSPISGTVVFRLKDPGEAIGRVEPLFEVINPAQLKLQFFMTAAELPVLQEGLEAEVKFPSLKGEEGFAAGLDFVDPQIDSRSGMFRVRFLFDNTEAAILPGARVQVKLPEAN</sequence>
<dbReference type="GO" id="GO:1990281">
    <property type="term" value="C:efflux pump complex"/>
    <property type="evidence" value="ECO:0007669"/>
    <property type="project" value="TreeGrafter"/>
</dbReference>
<dbReference type="Pfam" id="PF25973">
    <property type="entry name" value="BSH_CzcB"/>
    <property type="match status" value="1"/>
</dbReference>
<comment type="similarity">
    <text evidence="1">Belongs to the membrane fusion protein (MFP) (TC 8.A.1) family.</text>
</comment>
<proteinExistence type="inferred from homology"/>
<feature type="domain" description="CzcB-like barrel-sandwich hybrid" evidence="5">
    <location>
        <begin position="43"/>
        <end position="166"/>
    </location>
</feature>
<dbReference type="Gene3D" id="2.40.30.170">
    <property type="match status" value="1"/>
</dbReference>
<evidence type="ECO:0000313" key="7">
    <source>
        <dbReference type="Proteomes" id="UP000000925"/>
    </source>
</evidence>
<dbReference type="eggNOG" id="COG0845">
    <property type="taxonomic scope" value="Bacteria"/>
</dbReference>
<dbReference type="NCBIfam" id="TIGR01730">
    <property type="entry name" value="RND_mfp"/>
    <property type="match status" value="1"/>
</dbReference>
<gene>
    <name evidence="6" type="ordered locus">Caka_2049</name>
</gene>
<evidence type="ECO:0000256" key="3">
    <source>
        <dbReference type="SAM" id="SignalP"/>
    </source>
</evidence>
<feature type="chain" id="PRO_5003071554" evidence="3">
    <location>
        <begin position="28"/>
        <end position="250"/>
    </location>
</feature>
<feature type="domain" description="CusB-like beta-barrel" evidence="4">
    <location>
        <begin position="182"/>
        <end position="247"/>
    </location>
</feature>
<evidence type="ECO:0000256" key="2">
    <source>
        <dbReference type="SAM" id="Coils"/>
    </source>
</evidence>
<keyword evidence="3" id="KW-0732">Signal</keyword>
<feature type="signal peptide" evidence="3">
    <location>
        <begin position="1"/>
        <end position="27"/>
    </location>
</feature>
<dbReference type="Gene3D" id="1.10.287.470">
    <property type="entry name" value="Helix hairpin bin"/>
    <property type="match status" value="1"/>
</dbReference>
<dbReference type="GO" id="GO:0015562">
    <property type="term" value="F:efflux transmembrane transporter activity"/>
    <property type="evidence" value="ECO:0007669"/>
    <property type="project" value="TreeGrafter"/>
</dbReference>
<dbReference type="InterPro" id="IPR058647">
    <property type="entry name" value="BSH_CzcB-like"/>
</dbReference>
<evidence type="ECO:0000256" key="1">
    <source>
        <dbReference type="ARBA" id="ARBA00009477"/>
    </source>
</evidence>
<evidence type="ECO:0000313" key="6">
    <source>
        <dbReference type="EMBL" id="ADE55067.1"/>
    </source>
</evidence>
<dbReference type="SUPFAM" id="SSF111369">
    <property type="entry name" value="HlyD-like secretion proteins"/>
    <property type="match status" value="1"/>
</dbReference>
<dbReference type="Gene3D" id="2.40.50.100">
    <property type="match status" value="1"/>
</dbReference>
<dbReference type="InterPro" id="IPR006143">
    <property type="entry name" value="RND_pump_MFP"/>
</dbReference>
<dbReference type="InterPro" id="IPR058792">
    <property type="entry name" value="Beta-barrel_RND_2"/>
</dbReference>
<keyword evidence="2" id="KW-0175">Coiled coil</keyword>
<dbReference type="Pfam" id="PF25954">
    <property type="entry name" value="Beta-barrel_RND_2"/>
    <property type="match status" value="1"/>
</dbReference>
<name>D5ELD1_CORAD</name>
<feature type="coiled-coil region" evidence="2">
    <location>
        <begin position="105"/>
        <end position="132"/>
    </location>
</feature>
<dbReference type="PANTHER" id="PTHR30469">
    <property type="entry name" value="MULTIDRUG RESISTANCE PROTEIN MDTA"/>
    <property type="match status" value="1"/>
</dbReference>
<dbReference type="STRING" id="583355.Caka_2049"/>
<keyword evidence="7" id="KW-1185">Reference proteome</keyword>
<evidence type="ECO:0000259" key="5">
    <source>
        <dbReference type="Pfam" id="PF25973"/>
    </source>
</evidence>
<dbReference type="PANTHER" id="PTHR30469:SF15">
    <property type="entry name" value="HLYD FAMILY OF SECRETION PROTEINS"/>
    <property type="match status" value="1"/>
</dbReference>
<accession>D5ELD1</accession>
<dbReference type="HOGENOM" id="CLU_1109946_0_0_0"/>
<reference evidence="6 7" key="1">
    <citation type="journal article" date="2010" name="Stand. Genomic Sci.">
        <title>Complete genome sequence of Coraliomargarita akajimensis type strain (04OKA010-24).</title>
        <authorList>
            <person name="Mavromatis K."/>
            <person name="Abt B."/>
            <person name="Brambilla E."/>
            <person name="Lapidus A."/>
            <person name="Copeland A."/>
            <person name="Deshpande S."/>
            <person name="Nolan M."/>
            <person name="Lucas S."/>
            <person name="Tice H."/>
            <person name="Cheng J.F."/>
            <person name="Han C."/>
            <person name="Detter J.C."/>
            <person name="Woyke T."/>
            <person name="Goodwin L."/>
            <person name="Pitluck S."/>
            <person name="Held B."/>
            <person name="Brettin T."/>
            <person name="Tapia R."/>
            <person name="Ivanova N."/>
            <person name="Mikhailova N."/>
            <person name="Pati A."/>
            <person name="Liolios K."/>
            <person name="Chen A."/>
            <person name="Palaniappan K."/>
            <person name="Land M."/>
            <person name="Hauser L."/>
            <person name="Chang Y.J."/>
            <person name="Jeffries C.D."/>
            <person name="Rohde M."/>
            <person name="Goker M."/>
            <person name="Bristow J."/>
            <person name="Eisen J.A."/>
            <person name="Markowitz V."/>
            <person name="Hugenholtz P."/>
            <person name="Klenk H.P."/>
            <person name="Kyrpides N.C."/>
        </authorList>
    </citation>
    <scope>NUCLEOTIDE SEQUENCE [LARGE SCALE GENOMIC DNA]</scope>
    <source>
        <strain evidence="7">DSM 45221 / IAM 15411 / JCM 23193 / KCTC 12865</strain>
    </source>
</reference>
<dbReference type="AlphaFoldDB" id="D5ELD1"/>
<dbReference type="EMBL" id="CP001998">
    <property type="protein sequence ID" value="ADE55067.1"/>
    <property type="molecule type" value="Genomic_DNA"/>
</dbReference>
<dbReference type="Proteomes" id="UP000000925">
    <property type="component" value="Chromosome"/>
</dbReference>
<organism evidence="6 7">
    <name type="scientific">Coraliomargarita akajimensis (strain DSM 45221 / IAM 15411 / JCM 23193 / KCTC 12865 / 04OKA010-24)</name>
    <dbReference type="NCBI Taxonomy" id="583355"/>
    <lineage>
        <taxon>Bacteria</taxon>
        <taxon>Pseudomonadati</taxon>
        <taxon>Verrucomicrobiota</taxon>
        <taxon>Opitutia</taxon>
        <taxon>Puniceicoccales</taxon>
        <taxon>Coraliomargaritaceae</taxon>
        <taxon>Coraliomargarita</taxon>
    </lineage>
</organism>